<dbReference type="SUPFAM" id="SSF143120">
    <property type="entry name" value="YefM-like"/>
    <property type="match status" value="1"/>
</dbReference>
<dbReference type="EMBL" id="LR134300">
    <property type="protein sequence ID" value="VEE50061.1"/>
    <property type="molecule type" value="Genomic_DNA"/>
</dbReference>
<dbReference type="Gene3D" id="3.40.1620.10">
    <property type="entry name" value="YefM-like domain"/>
    <property type="match status" value="1"/>
</dbReference>
<dbReference type="InterPro" id="IPR036165">
    <property type="entry name" value="YefM-like_sf"/>
</dbReference>
<protein>
    <recommendedName>
        <fullName evidence="2">Antitoxin</fullName>
    </recommendedName>
</protein>
<accession>A0A3S4Q2U7</accession>
<sequence length="73" mass="7837">MKSFDIAEVEARFDELVDEAAQGEAFVITKAGVPLAKVLPLDEAAARPVKRIGFMAGQIQVPDGFDTLDKSDS</sequence>
<organism evidence="3 4">
    <name type="scientific">Pseudomonas fluorescens</name>
    <dbReference type="NCBI Taxonomy" id="294"/>
    <lineage>
        <taxon>Bacteria</taxon>
        <taxon>Pseudomonadati</taxon>
        <taxon>Pseudomonadota</taxon>
        <taxon>Gammaproteobacteria</taxon>
        <taxon>Pseudomonadales</taxon>
        <taxon>Pseudomonadaceae</taxon>
        <taxon>Pseudomonas</taxon>
    </lineage>
</organism>
<evidence type="ECO:0000313" key="3">
    <source>
        <dbReference type="EMBL" id="VEE50061.1"/>
    </source>
</evidence>
<name>A0A3S4Q2U7_PSEFL</name>
<dbReference type="Pfam" id="PF02604">
    <property type="entry name" value="PhdYeFM_antitox"/>
    <property type="match status" value="1"/>
</dbReference>
<dbReference type="InterPro" id="IPR006442">
    <property type="entry name" value="Antitoxin_Phd/YefM"/>
</dbReference>
<dbReference type="NCBIfam" id="TIGR01552">
    <property type="entry name" value="phd_fam"/>
    <property type="match status" value="1"/>
</dbReference>
<reference evidence="3 4" key="1">
    <citation type="submission" date="2018-12" db="EMBL/GenBank/DDBJ databases">
        <authorList>
            <consortium name="Pathogen Informatics"/>
        </authorList>
    </citation>
    <scope>NUCLEOTIDE SEQUENCE [LARGE SCALE GENOMIC DNA]</scope>
    <source>
        <strain evidence="3 4">NCTC10783</strain>
    </source>
</reference>
<dbReference type="Proteomes" id="UP000278078">
    <property type="component" value="Chromosome"/>
</dbReference>
<dbReference type="AlphaFoldDB" id="A0A3S4Q2U7"/>
<comment type="similarity">
    <text evidence="1 2">Belongs to the phD/YefM antitoxin family.</text>
</comment>
<evidence type="ECO:0000313" key="4">
    <source>
        <dbReference type="Proteomes" id="UP000278078"/>
    </source>
</evidence>
<comment type="function">
    <text evidence="2">Antitoxin component of a type II toxin-antitoxin (TA) system.</text>
</comment>
<gene>
    <name evidence="3" type="ORF">NCTC10783_06025</name>
</gene>
<evidence type="ECO:0000256" key="1">
    <source>
        <dbReference type="ARBA" id="ARBA00009981"/>
    </source>
</evidence>
<evidence type="ECO:0000256" key="2">
    <source>
        <dbReference type="RuleBase" id="RU362080"/>
    </source>
</evidence>
<proteinExistence type="inferred from homology"/>